<organism evidence="2 3">
    <name type="scientific">Aspergillus cavernicola</name>
    <dbReference type="NCBI Taxonomy" id="176166"/>
    <lineage>
        <taxon>Eukaryota</taxon>
        <taxon>Fungi</taxon>
        <taxon>Dikarya</taxon>
        <taxon>Ascomycota</taxon>
        <taxon>Pezizomycotina</taxon>
        <taxon>Eurotiomycetes</taxon>
        <taxon>Eurotiomycetidae</taxon>
        <taxon>Eurotiales</taxon>
        <taxon>Aspergillaceae</taxon>
        <taxon>Aspergillus</taxon>
        <taxon>Aspergillus subgen. Nidulantes</taxon>
    </lineage>
</organism>
<gene>
    <name evidence="2" type="ORF">BDW59DRAFT_176992</name>
</gene>
<keyword evidence="3" id="KW-1185">Reference proteome</keyword>
<dbReference type="EMBL" id="JBFXLS010000184">
    <property type="protein sequence ID" value="KAL2812348.1"/>
    <property type="molecule type" value="Genomic_DNA"/>
</dbReference>
<dbReference type="Proteomes" id="UP001610335">
    <property type="component" value="Unassembled WGS sequence"/>
</dbReference>
<comment type="caution">
    <text evidence="2">The sequence shown here is derived from an EMBL/GenBank/DDBJ whole genome shotgun (WGS) entry which is preliminary data.</text>
</comment>
<dbReference type="PANTHER" id="PTHR37535:SF3">
    <property type="entry name" value="FLUG DOMAIN-CONTAINING PROTEIN"/>
    <property type="match status" value="1"/>
</dbReference>
<dbReference type="InterPro" id="IPR013087">
    <property type="entry name" value="Znf_C2H2_type"/>
</dbReference>
<feature type="domain" description="C2H2-type" evidence="1">
    <location>
        <begin position="686"/>
        <end position="710"/>
    </location>
</feature>
<protein>
    <recommendedName>
        <fullName evidence="1">C2H2-type domain-containing protein</fullName>
    </recommendedName>
</protein>
<dbReference type="PROSITE" id="PS00028">
    <property type="entry name" value="ZINC_FINGER_C2H2_1"/>
    <property type="match status" value="1"/>
</dbReference>
<dbReference type="InterPro" id="IPR021842">
    <property type="entry name" value="DUF3435"/>
</dbReference>
<evidence type="ECO:0000259" key="1">
    <source>
        <dbReference type="PROSITE" id="PS00028"/>
    </source>
</evidence>
<proteinExistence type="predicted"/>
<accession>A0ABR4HA48</accession>
<evidence type="ECO:0000313" key="3">
    <source>
        <dbReference type="Proteomes" id="UP001610335"/>
    </source>
</evidence>
<dbReference type="PANTHER" id="PTHR37535">
    <property type="entry name" value="FLUG DOMAIN PROTEIN"/>
    <property type="match status" value="1"/>
</dbReference>
<name>A0ABR4HA48_9EURO</name>
<reference evidence="2 3" key="1">
    <citation type="submission" date="2024-07" db="EMBL/GenBank/DDBJ databases">
        <title>Section-level genome sequencing and comparative genomics of Aspergillus sections Usti and Cavernicolus.</title>
        <authorList>
            <consortium name="Lawrence Berkeley National Laboratory"/>
            <person name="Nybo J.L."/>
            <person name="Vesth T.C."/>
            <person name="Theobald S."/>
            <person name="Frisvad J.C."/>
            <person name="Larsen T.O."/>
            <person name="Kjaerboelling I."/>
            <person name="Rothschild-Mancinelli K."/>
            <person name="Lyhne E.K."/>
            <person name="Kogle M.E."/>
            <person name="Barry K."/>
            <person name="Clum A."/>
            <person name="Na H."/>
            <person name="Ledsgaard L."/>
            <person name="Lin J."/>
            <person name="Lipzen A."/>
            <person name="Kuo A."/>
            <person name="Riley R."/>
            <person name="Mondo S."/>
            <person name="LaButti K."/>
            <person name="Haridas S."/>
            <person name="Pangalinan J."/>
            <person name="Salamov A.A."/>
            <person name="Simmons B.A."/>
            <person name="Magnuson J.K."/>
            <person name="Chen J."/>
            <person name="Drula E."/>
            <person name="Henrissat B."/>
            <person name="Wiebenga A."/>
            <person name="Lubbers R.J."/>
            <person name="Gomes A.C."/>
            <person name="Makela M.R."/>
            <person name="Stajich J."/>
            <person name="Grigoriev I.V."/>
            <person name="Mortensen U.H."/>
            <person name="De vries R.P."/>
            <person name="Baker S.E."/>
            <person name="Andersen M.R."/>
        </authorList>
    </citation>
    <scope>NUCLEOTIDE SEQUENCE [LARGE SCALE GENOMIC DNA]</scope>
    <source>
        <strain evidence="2 3">CBS 600.67</strain>
    </source>
</reference>
<evidence type="ECO:0000313" key="2">
    <source>
        <dbReference type="EMBL" id="KAL2812348.1"/>
    </source>
</evidence>
<sequence>MRGDKFQKKVVLAEHDGTTIQRPVLPETEQEYKDVLRIFDGRIRFVKDHSGAVTPPDLQTFKAFMEYISINIEGRIKEHPTVATVDGWRRCLQSALRHQRGVITPGHVKTTVQQYIKTVLKHKILLSDAQREKGGLSPNDLAILMTQLWCQDSLEYRGRYPDRTRIQLSAALLLYCFTSARAGEVHESTRRRRRAQLRMENMPDKSLNPQALSACYKHFQLTLEWVDGHLMLVLLYQRAFVKRGEERTEWDLPVHLFYNIYSEKLPLFFNLLVFFLPMASADRAFRDYDRVADILDEVEAIARIGPTEAKVARTIHFKESVLETPVFRQYTECDINDSTGKSRGADAFSKQCVNLGHHSGFRININAGASRRWALQEADPHHSQTARMKFAGHFNPTTFPKWYAHPISDVDGLATFLNIPGRTAHIKNHRSMAVHYSPYMLQSLPAKQMFEFEARNNIRELTSGIKNIKLEVLQEDDDTKKQLLHSKRRQLEKQKSRAYHDELTRLRKADMGESKNKFQETLFQYHSRVMPERRSLAEILPTSVELRSPDGRKALCALEALCIQERGVLYRSGLAPNRENCVCGIYARMGPDRFARYCFECDFWCNKRAKWSQHCQEHLDNPEELLRCDLIMFHNVPVKAALCPFCMGDTFLGAALQMDQFLDSPKWWDHVESHLEQKARTKDFHCCHPACDIRFDSIKVLRFHLEDVHHYKPPRGTKRPSEN</sequence>
<dbReference type="Pfam" id="PF11917">
    <property type="entry name" value="DUF3435"/>
    <property type="match status" value="1"/>
</dbReference>